<dbReference type="Proteomes" id="UP000280960">
    <property type="component" value="Chromosome"/>
</dbReference>
<dbReference type="Pfam" id="PF10135">
    <property type="entry name" value="Rod-binding"/>
    <property type="match status" value="1"/>
</dbReference>
<dbReference type="KEGG" id="bacg:D2962_15240"/>
<sequence length="96" mass="10928">MDIITDKTQFLLQNDAVKKSAASKELKKACQQFESIFINYLLQKMRETVPKNGFFEQGLSFDIVQSMHDQALAEELSKSGNLGLAEQIYSQMSKYV</sequence>
<evidence type="ECO:0000313" key="2">
    <source>
        <dbReference type="EMBL" id="AYO31773.1"/>
    </source>
</evidence>
<dbReference type="InterPro" id="IPR019301">
    <property type="entry name" value="Flagellar_prot_FlgJ_N"/>
</dbReference>
<evidence type="ECO:0000259" key="1">
    <source>
        <dbReference type="Pfam" id="PF10135"/>
    </source>
</evidence>
<organism evidence="2 3">
    <name type="scientific">Biomaibacter acetigenes</name>
    <dbReference type="NCBI Taxonomy" id="2316383"/>
    <lineage>
        <taxon>Bacteria</taxon>
        <taxon>Bacillati</taxon>
        <taxon>Bacillota</taxon>
        <taxon>Clostridia</taxon>
        <taxon>Thermosediminibacterales</taxon>
        <taxon>Tepidanaerobacteraceae</taxon>
        <taxon>Biomaibacter</taxon>
    </lineage>
</organism>
<keyword evidence="2" id="KW-0282">Flagellum</keyword>
<dbReference type="RefSeq" id="WP_120767242.1">
    <property type="nucleotide sequence ID" value="NZ_CP033169.1"/>
</dbReference>
<dbReference type="EMBL" id="CP033169">
    <property type="protein sequence ID" value="AYO31773.1"/>
    <property type="molecule type" value="Genomic_DNA"/>
</dbReference>
<feature type="domain" description="Flagellar protein FlgJ N-terminal" evidence="1">
    <location>
        <begin position="44"/>
        <end position="91"/>
    </location>
</feature>
<keyword evidence="2" id="KW-0966">Cell projection</keyword>
<name>A0A3G2R8N7_9FIRM</name>
<gene>
    <name evidence="2" type="ORF">D2962_15240</name>
</gene>
<evidence type="ECO:0000313" key="3">
    <source>
        <dbReference type="Proteomes" id="UP000280960"/>
    </source>
</evidence>
<protein>
    <submittedName>
        <fullName evidence="2">Flagellar biosynthesis protein FlgJ</fullName>
    </submittedName>
</protein>
<keyword evidence="2" id="KW-0969">Cilium</keyword>
<accession>A0A3G2R8N7</accession>
<dbReference type="AlphaFoldDB" id="A0A3G2R8N7"/>
<keyword evidence="3" id="KW-1185">Reference proteome</keyword>
<proteinExistence type="predicted"/>
<reference evidence="2 3" key="1">
    <citation type="submission" date="2018-10" db="EMBL/GenBank/DDBJ databases">
        <authorList>
            <person name="Zhang X."/>
        </authorList>
    </citation>
    <scope>NUCLEOTIDE SEQUENCE [LARGE SCALE GENOMIC DNA]</scope>
    <source>
        <strain evidence="2 3">SK-G1</strain>
    </source>
</reference>